<evidence type="ECO:0000313" key="2">
    <source>
        <dbReference type="EMBL" id="KAJ8338329.1"/>
    </source>
</evidence>
<feature type="compositionally biased region" description="Pro residues" evidence="1">
    <location>
        <begin position="26"/>
        <end position="36"/>
    </location>
</feature>
<dbReference type="Proteomes" id="UP001152622">
    <property type="component" value="Chromosome 18"/>
</dbReference>
<gene>
    <name evidence="2" type="ORF">SKAU_G00372950</name>
</gene>
<sequence length="104" mass="11554">MTVLGGHVVDVGAQERHSQNRKPRPSHPPVPVPPPQLEAKKFSQSHDHGTFACVFFSSPTTEADALQGLHMESVCQENDHFHSAERLSTPDRYRWLKGLTATPC</sequence>
<comment type="caution">
    <text evidence="2">The sequence shown here is derived from an EMBL/GenBank/DDBJ whole genome shotgun (WGS) entry which is preliminary data.</text>
</comment>
<keyword evidence="3" id="KW-1185">Reference proteome</keyword>
<organism evidence="2 3">
    <name type="scientific">Synaphobranchus kaupii</name>
    <name type="common">Kaup's arrowtooth eel</name>
    <dbReference type="NCBI Taxonomy" id="118154"/>
    <lineage>
        <taxon>Eukaryota</taxon>
        <taxon>Metazoa</taxon>
        <taxon>Chordata</taxon>
        <taxon>Craniata</taxon>
        <taxon>Vertebrata</taxon>
        <taxon>Euteleostomi</taxon>
        <taxon>Actinopterygii</taxon>
        <taxon>Neopterygii</taxon>
        <taxon>Teleostei</taxon>
        <taxon>Anguilliformes</taxon>
        <taxon>Synaphobranchidae</taxon>
        <taxon>Synaphobranchus</taxon>
    </lineage>
</organism>
<protein>
    <submittedName>
        <fullName evidence="2">Uncharacterized protein</fullName>
    </submittedName>
</protein>
<evidence type="ECO:0000256" key="1">
    <source>
        <dbReference type="SAM" id="MobiDB-lite"/>
    </source>
</evidence>
<proteinExistence type="predicted"/>
<evidence type="ECO:0000313" key="3">
    <source>
        <dbReference type="Proteomes" id="UP001152622"/>
    </source>
</evidence>
<dbReference type="AlphaFoldDB" id="A0A9Q1EGH0"/>
<accession>A0A9Q1EGH0</accession>
<feature type="region of interest" description="Disordered" evidence="1">
    <location>
        <begin position="1"/>
        <end position="44"/>
    </location>
</feature>
<reference evidence="2" key="1">
    <citation type="journal article" date="2023" name="Science">
        <title>Genome structures resolve the early diversification of teleost fishes.</title>
        <authorList>
            <person name="Parey E."/>
            <person name="Louis A."/>
            <person name="Montfort J."/>
            <person name="Bouchez O."/>
            <person name="Roques C."/>
            <person name="Iampietro C."/>
            <person name="Lluch J."/>
            <person name="Castinel A."/>
            <person name="Donnadieu C."/>
            <person name="Desvignes T."/>
            <person name="Floi Bucao C."/>
            <person name="Jouanno E."/>
            <person name="Wen M."/>
            <person name="Mejri S."/>
            <person name="Dirks R."/>
            <person name="Jansen H."/>
            <person name="Henkel C."/>
            <person name="Chen W.J."/>
            <person name="Zahm M."/>
            <person name="Cabau C."/>
            <person name="Klopp C."/>
            <person name="Thompson A.W."/>
            <person name="Robinson-Rechavi M."/>
            <person name="Braasch I."/>
            <person name="Lecointre G."/>
            <person name="Bobe J."/>
            <person name="Postlethwait J.H."/>
            <person name="Berthelot C."/>
            <person name="Roest Crollius H."/>
            <person name="Guiguen Y."/>
        </authorList>
    </citation>
    <scope>NUCLEOTIDE SEQUENCE</scope>
    <source>
        <strain evidence="2">WJC10195</strain>
    </source>
</reference>
<name>A0A9Q1EGH0_SYNKA</name>
<dbReference type="EMBL" id="JAINUF010000018">
    <property type="protein sequence ID" value="KAJ8338329.1"/>
    <property type="molecule type" value="Genomic_DNA"/>
</dbReference>